<evidence type="ECO:0000313" key="2">
    <source>
        <dbReference type="Proteomes" id="UP001139648"/>
    </source>
</evidence>
<protein>
    <submittedName>
        <fullName evidence="1">Uncharacterized protein</fullName>
    </submittedName>
</protein>
<reference evidence="1" key="1">
    <citation type="submission" date="2022-06" db="EMBL/GenBank/DDBJ databases">
        <title>Sequencing the genomes of 1000 actinobacteria strains.</title>
        <authorList>
            <person name="Klenk H.-P."/>
        </authorList>
    </citation>
    <scope>NUCLEOTIDE SEQUENCE</scope>
    <source>
        <strain evidence="1">DSM 46694</strain>
    </source>
</reference>
<dbReference type="AlphaFoldDB" id="A0A9X2GGC5"/>
<gene>
    <name evidence="1" type="ORF">HD597_005406</name>
</gene>
<evidence type="ECO:0000313" key="1">
    <source>
        <dbReference type="EMBL" id="MCP2358386.1"/>
    </source>
</evidence>
<keyword evidence="2" id="KW-1185">Reference proteome</keyword>
<accession>A0A9X2GGC5</accession>
<organism evidence="1 2">
    <name type="scientific">Nonomuraea thailandensis</name>
    <dbReference type="NCBI Taxonomy" id="1188745"/>
    <lineage>
        <taxon>Bacteria</taxon>
        <taxon>Bacillati</taxon>
        <taxon>Actinomycetota</taxon>
        <taxon>Actinomycetes</taxon>
        <taxon>Streptosporangiales</taxon>
        <taxon>Streptosporangiaceae</taxon>
        <taxon>Nonomuraea</taxon>
    </lineage>
</organism>
<sequence>MAIMSLDPTGQGRKRWIAGWKAALNAFAVTFEGRLTPATADRTGSR</sequence>
<proteinExistence type="predicted"/>
<name>A0A9X2GGC5_9ACTN</name>
<comment type="caution">
    <text evidence="1">The sequence shown here is derived from an EMBL/GenBank/DDBJ whole genome shotgun (WGS) entry which is preliminary data.</text>
</comment>
<dbReference type="EMBL" id="JAMZEB010000002">
    <property type="protein sequence ID" value="MCP2358386.1"/>
    <property type="molecule type" value="Genomic_DNA"/>
</dbReference>
<dbReference type="Proteomes" id="UP001139648">
    <property type="component" value="Unassembled WGS sequence"/>
</dbReference>